<gene>
    <name evidence="2" type="ORF">Cflav_PD4958</name>
</gene>
<protein>
    <recommendedName>
        <fullName evidence="4">Thioredoxin domain-containing protein</fullName>
    </recommendedName>
</protein>
<proteinExistence type="predicted"/>
<dbReference type="STRING" id="320771.Cflav_PD4958"/>
<feature type="chain" id="PRO_5005666560" description="Thioredoxin domain-containing protein" evidence="1">
    <location>
        <begin position="24"/>
        <end position="228"/>
    </location>
</feature>
<evidence type="ECO:0000256" key="1">
    <source>
        <dbReference type="SAM" id="SignalP"/>
    </source>
</evidence>
<evidence type="ECO:0000313" key="3">
    <source>
        <dbReference type="Proteomes" id="UP000003688"/>
    </source>
</evidence>
<comment type="caution">
    <text evidence="2">The sequence shown here is derived from an EMBL/GenBank/DDBJ whole genome shotgun (WGS) entry which is preliminary data.</text>
</comment>
<reference evidence="2 3" key="1">
    <citation type="journal article" date="2011" name="J. Bacteriol.">
        <title>Genome sequence of 'Pedosphaera parvula' Ellin514, an aerobic Verrucomicrobial isolate from pasture soil.</title>
        <authorList>
            <person name="Kant R."/>
            <person name="van Passel M.W."/>
            <person name="Sangwan P."/>
            <person name="Palva A."/>
            <person name="Lucas S."/>
            <person name="Copeland A."/>
            <person name="Lapidus A."/>
            <person name="Glavina Del Rio T."/>
            <person name="Dalin E."/>
            <person name="Tice H."/>
            <person name="Bruce D."/>
            <person name="Goodwin L."/>
            <person name="Pitluck S."/>
            <person name="Chertkov O."/>
            <person name="Larimer F.W."/>
            <person name="Land M.L."/>
            <person name="Hauser L."/>
            <person name="Brettin T.S."/>
            <person name="Detter J.C."/>
            <person name="Han S."/>
            <person name="de Vos W.M."/>
            <person name="Janssen P.H."/>
            <person name="Smidt H."/>
        </authorList>
    </citation>
    <scope>NUCLEOTIDE SEQUENCE [LARGE SCALE GENOMIC DNA]</scope>
    <source>
        <strain evidence="2 3">Ellin514</strain>
    </source>
</reference>
<dbReference type="AlphaFoldDB" id="B9XCX7"/>
<sequence precursor="true">MRMRCPKALFVATFCLLTRFACAENLTTLDKQTFQNYRVVKTEPDGIIIMHAQGGGKVAFTNLPPELQKQYGYDPVKAEELAKKQEKIRKLGRLGAVYRLSELEQAKAEAKRDNKPIAFLATATSCLQATEVRPDNSSIAATIQDFEALKNATVLVFSDSFTENHTEPPIVDAALHPPDDVHYTVPKVIIVDPDISKVIFVVRYATNATTQARLLGSALAKVKEQKKQ</sequence>
<name>B9XCX7_PEDPL</name>
<evidence type="ECO:0000313" key="2">
    <source>
        <dbReference type="EMBL" id="EEF62323.1"/>
    </source>
</evidence>
<organism evidence="2 3">
    <name type="scientific">Pedosphaera parvula (strain Ellin514)</name>
    <dbReference type="NCBI Taxonomy" id="320771"/>
    <lineage>
        <taxon>Bacteria</taxon>
        <taxon>Pseudomonadati</taxon>
        <taxon>Verrucomicrobiota</taxon>
        <taxon>Pedosphaerae</taxon>
        <taxon>Pedosphaerales</taxon>
        <taxon>Pedosphaeraceae</taxon>
        <taxon>Pedosphaera</taxon>
    </lineage>
</organism>
<keyword evidence="1" id="KW-0732">Signal</keyword>
<evidence type="ECO:0008006" key="4">
    <source>
        <dbReference type="Google" id="ProtNLM"/>
    </source>
</evidence>
<feature type="signal peptide" evidence="1">
    <location>
        <begin position="1"/>
        <end position="23"/>
    </location>
</feature>
<dbReference type="Proteomes" id="UP000003688">
    <property type="component" value="Unassembled WGS sequence"/>
</dbReference>
<accession>B9XCX7</accession>
<dbReference type="EMBL" id="ABOX02000005">
    <property type="protein sequence ID" value="EEF62323.1"/>
    <property type="molecule type" value="Genomic_DNA"/>
</dbReference>
<keyword evidence="3" id="KW-1185">Reference proteome</keyword>